<proteinExistence type="predicted"/>
<keyword evidence="3" id="KW-1185">Reference proteome</keyword>
<evidence type="ECO:0000259" key="1">
    <source>
        <dbReference type="Pfam" id="PF20254"/>
    </source>
</evidence>
<accession>A0A1X7PJN5</accession>
<feature type="domain" description="N,N-dimethylformamidase beta subunit-like C-terminal" evidence="1">
    <location>
        <begin position="97"/>
        <end position="526"/>
    </location>
</feature>
<dbReference type="Pfam" id="PF20254">
    <property type="entry name" value="DMFA2_C"/>
    <property type="match status" value="1"/>
</dbReference>
<evidence type="ECO:0000313" key="2">
    <source>
        <dbReference type="EMBL" id="SMH51886.1"/>
    </source>
</evidence>
<protein>
    <recommendedName>
        <fullName evidence="1">N,N-dimethylformamidase beta subunit-like C-terminal domain-containing protein</fullName>
    </recommendedName>
</protein>
<organism evidence="2 3">
    <name type="scientific">Mesorhizobium australicum</name>
    <dbReference type="NCBI Taxonomy" id="536018"/>
    <lineage>
        <taxon>Bacteria</taxon>
        <taxon>Pseudomonadati</taxon>
        <taxon>Pseudomonadota</taxon>
        <taxon>Alphaproteobacteria</taxon>
        <taxon>Hyphomicrobiales</taxon>
        <taxon>Phyllobacteriaceae</taxon>
        <taxon>Mesorhizobium</taxon>
    </lineage>
</organism>
<dbReference type="Proteomes" id="UP000193083">
    <property type="component" value="Unassembled WGS sequence"/>
</dbReference>
<dbReference type="AlphaFoldDB" id="A0A1X7PJN5"/>
<dbReference type="OrthoDB" id="505641at2"/>
<sequence>MRAASGDFPDFGLTEDERRQAVLGHYYEWPGMDGERGEIWGYTGHYAYFPGDEVDLHVSSTAPRFYLDIVRDGGEETPVLSHGNIAARWQDTPDQCSVEGCGWETTFSFRIPEDWPSGAYRATLTAEGRDGRPIASHHLFIVKPRPAKRPGRVLQVAATGTWHAYNTWGGSNHYQGITGPTRDQFATTVSNQRPWCRGFVVLPKEAPRVPLDFATPIATVPRYPHMEWAFATGHSKKYASAGWASYDGHFFRWAERAGYQVDLIGQHELHDEPEILDGYDCAVFVGHDEYWTWEMRDTVDAWVACGGGAARFAGNFMWQTRLEDEGRKQVCYKYKARAEDPAYRPGGDVTRATNSWEAPEIGRPGASTFGLNAAKGVYAGWGGCAPRGVRGFPVYRPEHWAFRGTGIYYGDLLGAEGGVYGYEVDGLDHEIRGGLPWPTADSGAPERLSILAVGMASQVEESGDLPASARFLADEDGRFIAETLYGRPSDENLDKVKRSNGMIVNFPKGDGEVFHAGSCEWVAGLLRKDAMVEKVTANVLDRYLRGGA</sequence>
<dbReference type="EMBL" id="FXBL01000004">
    <property type="protein sequence ID" value="SMH51886.1"/>
    <property type="molecule type" value="Genomic_DNA"/>
</dbReference>
<gene>
    <name evidence="2" type="ORF">SAMN02982922_4564</name>
</gene>
<dbReference type="InterPro" id="IPR046540">
    <property type="entry name" value="DMFA2_C"/>
</dbReference>
<reference evidence="2 3" key="1">
    <citation type="submission" date="2017-04" db="EMBL/GenBank/DDBJ databases">
        <authorList>
            <person name="Afonso C.L."/>
            <person name="Miller P.J."/>
            <person name="Scott M.A."/>
            <person name="Spackman E."/>
            <person name="Goraichik I."/>
            <person name="Dimitrov K.M."/>
            <person name="Suarez D.L."/>
            <person name="Swayne D.E."/>
        </authorList>
    </citation>
    <scope>NUCLEOTIDE SEQUENCE [LARGE SCALE GENOMIC DNA]</scope>
    <source>
        <strain evidence="2 3">B5P</strain>
    </source>
</reference>
<evidence type="ECO:0000313" key="3">
    <source>
        <dbReference type="Proteomes" id="UP000193083"/>
    </source>
</evidence>
<name>A0A1X7PJN5_9HYPH</name>
<dbReference type="RefSeq" id="WP_085466241.1">
    <property type="nucleotide sequence ID" value="NZ_FXBL01000004.1"/>
</dbReference>